<protein>
    <submittedName>
        <fullName evidence="6">Sorbin and SH3 domain-containing protein 2</fullName>
    </submittedName>
</protein>
<feature type="domain" description="SH3" evidence="5">
    <location>
        <begin position="447"/>
        <end position="508"/>
    </location>
</feature>
<dbReference type="Pfam" id="PF00018">
    <property type="entry name" value="SH3_1"/>
    <property type="match status" value="4"/>
</dbReference>
<feature type="domain" description="SH3" evidence="5">
    <location>
        <begin position="543"/>
        <end position="604"/>
    </location>
</feature>
<comment type="caution">
    <text evidence="6">The sequence shown here is derived from an EMBL/GenBank/DDBJ whole genome shotgun (WGS) entry which is preliminary data.</text>
</comment>
<feature type="domain" description="SH3" evidence="5">
    <location>
        <begin position="262"/>
        <end position="323"/>
    </location>
</feature>
<feature type="non-terminal residue" evidence="6">
    <location>
        <position position="1"/>
    </location>
</feature>
<reference evidence="6" key="1">
    <citation type="submission" date="2020-05" db="EMBL/GenBank/DDBJ databases">
        <title>Phylogenomic resolution of chytrid fungi.</title>
        <authorList>
            <person name="Stajich J.E."/>
            <person name="Amses K."/>
            <person name="Simmons R."/>
            <person name="Seto K."/>
            <person name="Myers J."/>
            <person name="Bonds A."/>
            <person name="Quandt C.A."/>
            <person name="Barry K."/>
            <person name="Liu P."/>
            <person name="Grigoriev I."/>
            <person name="Longcore J.E."/>
            <person name="James T.Y."/>
        </authorList>
    </citation>
    <scope>NUCLEOTIDE SEQUENCE</scope>
    <source>
        <strain evidence="6">JEL0513</strain>
    </source>
</reference>
<evidence type="ECO:0000256" key="4">
    <source>
        <dbReference type="SAM" id="MobiDB-lite"/>
    </source>
</evidence>
<dbReference type="Proteomes" id="UP001211907">
    <property type="component" value="Unassembled WGS sequence"/>
</dbReference>
<feature type="domain" description="SH3" evidence="5">
    <location>
        <begin position="348"/>
        <end position="409"/>
    </location>
</feature>
<dbReference type="Pfam" id="PF14604">
    <property type="entry name" value="SH3_9"/>
    <property type="match status" value="1"/>
</dbReference>
<feature type="compositionally biased region" description="Low complexity" evidence="4">
    <location>
        <begin position="150"/>
        <end position="161"/>
    </location>
</feature>
<keyword evidence="7" id="KW-1185">Reference proteome</keyword>
<organism evidence="6 7">
    <name type="scientific">Physocladia obscura</name>
    <dbReference type="NCBI Taxonomy" id="109957"/>
    <lineage>
        <taxon>Eukaryota</taxon>
        <taxon>Fungi</taxon>
        <taxon>Fungi incertae sedis</taxon>
        <taxon>Chytridiomycota</taxon>
        <taxon>Chytridiomycota incertae sedis</taxon>
        <taxon>Chytridiomycetes</taxon>
        <taxon>Chytridiales</taxon>
        <taxon>Chytriomycetaceae</taxon>
        <taxon>Physocladia</taxon>
    </lineage>
</organism>
<dbReference type="PANTHER" id="PTHR46218:SF4">
    <property type="entry name" value="LIM AND SH3 DOMAIN PROTEIN LASP"/>
    <property type="match status" value="1"/>
</dbReference>
<dbReference type="InterPro" id="IPR036028">
    <property type="entry name" value="SH3-like_dom_sf"/>
</dbReference>
<keyword evidence="2" id="KW-0677">Repeat</keyword>
<evidence type="ECO:0000313" key="6">
    <source>
        <dbReference type="EMBL" id="KAJ3119822.1"/>
    </source>
</evidence>
<proteinExistence type="predicted"/>
<gene>
    <name evidence="6" type="primary">SORBS2_1</name>
    <name evidence="6" type="ORF">HK100_000144</name>
</gene>
<evidence type="ECO:0000256" key="3">
    <source>
        <dbReference type="PROSITE-ProRule" id="PRU00192"/>
    </source>
</evidence>
<feature type="domain" description="SH3" evidence="5">
    <location>
        <begin position="634"/>
        <end position="670"/>
    </location>
</feature>
<dbReference type="PROSITE" id="PS50002">
    <property type="entry name" value="SH3"/>
    <property type="match status" value="5"/>
</dbReference>
<feature type="region of interest" description="Disordered" evidence="4">
    <location>
        <begin position="133"/>
        <end position="161"/>
    </location>
</feature>
<sequence>MNNPTICSTPTATQTTKRAEYIDLFIALDNSVATSSSNCTVAVSMDSASYCGLSTAALGQTFCNNQYDPCCTLNGLTQVKSAPVSNESTTTTTSTSTSAFTQTQIEIGAGVVAALLAIVLVCVCFTRQRRKNRELKEDEADLTSPPSVRSGNTNNNYNNYNNNNYKGNNYDSNDYEMNSTQVQTRFDYAPSLSNSQGQYPAAYPQQQYTDQGSVYSVQQNNMQQIDRAGSRGSESYYKSIVPQGNFPPLPNSQLAPQFQRQQQEKKYWVILNFRALKHDEMELVVGDIITVKESYDDGWCLGSNPMTGASGFVPLDCLSEVPIGSGPAKAKSKFNNRVSSIYGHEGLIDDGSFYVKFDYYPAMSDELPLRTGDRAVVFDEYDDGWCFGANAATREEGLFPLDILTNFISKKFTQTAHRKDRGSSLHSSNLRKGAVAIGLKAQAANKTETDTFESIYDFNPAQPDELTLRIGDKILIKRKYDDGWAFGTNLSNGSDGLFPLDCLAMDAKTPRKQRTSSIFGSQNDSNGNIYSVYAESNNGTAKKDPNSDRVVFNYVPERPDEISLTIGDEVILSQKFDDGWGIGRNISTGREGNFPLDCLASFSDPNAATNNGSKQTKQRVSSIFEIDASKTLSSSSGTETVIYDYEPERPDELALRVGDRVIISQKFDDG</sequence>
<evidence type="ECO:0000256" key="2">
    <source>
        <dbReference type="ARBA" id="ARBA00022737"/>
    </source>
</evidence>
<accession>A0AAD5XCR0</accession>
<dbReference type="SUPFAM" id="SSF50044">
    <property type="entry name" value="SH3-domain"/>
    <property type="match status" value="5"/>
</dbReference>
<dbReference type="EMBL" id="JADGJH010001021">
    <property type="protein sequence ID" value="KAJ3119822.1"/>
    <property type="molecule type" value="Genomic_DNA"/>
</dbReference>
<dbReference type="InterPro" id="IPR001452">
    <property type="entry name" value="SH3_domain"/>
</dbReference>
<dbReference type="AlphaFoldDB" id="A0AAD5XCR0"/>
<dbReference type="SMART" id="SM00326">
    <property type="entry name" value="SH3"/>
    <property type="match status" value="4"/>
</dbReference>
<keyword evidence="1 3" id="KW-0728">SH3 domain</keyword>
<evidence type="ECO:0000256" key="1">
    <source>
        <dbReference type="ARBA" id="ARBA00022443"/>
    </source>
</evidence>
<name>A0AAD5XCR0_9FUNG</name>
<dbReference type="Gene3D" id="2.30.30.40">
    <property type="entry name" value="SH3 Domains"/>
    <property type="match status" value="5"/>
</dbReference>
<evidence type="ECO:0000313" key="7">
    <source>
        <dbReference type="Proteomes" id="UP001211907"/>
    </source>
</evidence>
<dbReference type="InterPro" id="IPR051759">
    <property type="entry name" value="LIM-SH3_domain_protein"/>
</dbReference>
<dbReference type="PANTHER" id="PTHR46218">
    <property type="entry name" value="LASP"/>
    <property type="match status" value="1"/>
</dbReference>
<evidence type="ECO:0000259" key="5">
    <source>
        <dbReference type="PROSITE" id="PS50002"/>
    </source>
</evidence>